<dbReference type="EMBL" id="HBGA01098868">
    <property type="protein sequence ID" value="CAD9025792.1"/>
    <property type="molecule type" value="Transcribed_RNA"/>
</dbReference>
<gene>
    <name evidence="1" type="ORF">EGYM00392_LOCUS36921</name>
</gene>
<proteinExistence type="predicted"/>
<protein>
    <submittedName>
        <fullName evidence="1">Uncharacterized protein</fullName>
    </submittedName>
</protein>
<accession>A0A7S1IXF5</accession>
<sequence length="118" mass="13068">MQALLLHWGRRTAKHRSQGVAEPGAKFISADLQYPPFQQPKLTDRSALALTQCAGQASGSRYLVPWGLAHMPYLATQLQAQGYQGQWLPPVLFLDVEQMATHFLMGSGIWTPPRRAPG</sequence>
<evidence type="ECO:0000313" key="1">
    <source>
        <dbReference type="EMBL" id="CAD9025792.1"/>
    </source>
</evidence>
<reference evidence="1" key="1">
    <citation type="submission" date="2021-01" db="EMBL/GenBank/DDBJ databases">
        <authorList>
            <person name="Corre E."/>
            <person name="Pelletier E."/>
            <person name="Niang G."/>
            <person name="Scheremetjew M."/>
            <person name="Finn R."/>
            <person name="Kale V."/>
            <person name="Holt S."/>
            <person name="Cochrane G."/>
            <person name="Meng A."/>
            <person name="Brown T."/>
            <person name="Cohen L."/>
        </authorList>
    </citation>
    <scope>NUCLEOTIDE SEQUENCE</scope>
    <source>
        <strain evidence="1">NIES-381</strain>
    </source>
</reference>
<organism evidence="1">
    <name type="scientific">Eutreptiella gymnastica</name>
    <dbReference type="NCBI Taxonomy" id="73025"/>
    <lineage>
        <taxon>Eukaryota</taxon>
        <taxon>Discoba</taxon>
        <taxon>Euglenozoa</taxon>
        <taxon>Euglenida</taxon>
        <taxon>Spirocuta</taxon>
        <taxon>Euglenophyceae</taxon>
        <taxon>Eutreptiales</taxon>
        <taxon>Eutreptiaceae</taxon>
        <taxon>Eutreptiella</taxon>
    </lineage>
</organism>
<dbReference type="AlphaFoldDB" id="A0A7S1IXF5"/>
<name>A0A7S1IXF5_9EUGL</name>